<reference evidence="8 9" key="1">
    <citation type="journal article" date="2018" name="G3 (Bethesda)">
        <title>Phylogenetic and Phylogenomic Definition of Rhizopus Species.</title>
        <authorList>
            <person name="Gryganskyi A.P."/>
            <person name="Golan J."/>
            <person name="Dolatabadi S."/>
            <person name="Mondo S."/>
            <person name="Robb S."/>
            <person name="Idnurm A."/>
            <person name="Muszewska A."/>
            <person name="Steczkiewicz K."/>
            <person name="Masonjones S."/>
            <person name="Liao H.L."/>
            <person name="Gajdeczka M.T."/>
            <person name="Anike F."/>
            <person name="Vuek A."/>
            <person name="Anishchenko I.M."/>
            <person name="Voigt K."/>
            <person name="de Hoog G.S."/>
            <person name="Smith M.E."/>
            <person name="Heitman J."/>
            <person name="Vilgalys R."/>
            <person name="Stajich J.E."/>
        </authorList>
    </citation>
    <scope>NUCLEOTIDE SEQUENCE [LARGE SCALE GENOMIC DNA]</scope>
    <source>
        <strain evidence="8 9">LSU 92-RS-03</strain>
    </source>
</reference>
<evidence type="ECO:0000313" key="9">
    <source>
        <dbReference type="Proteomes" id="UP000253551"/>
    </source>
</evidence>
<dbReference type="PROSITE" id="PS51294">
    <property type="entry name" value="HTH_MYB"/>
    <property type="match status" value="1"/>
</dbReference>
<dbReference type="InterPro" id="IPR017884">
    <property type="entry name" value="SANT_dom"/>
</dbReference>
<evidence type="ECO:0000259" key="5">
    <source>
        <dbReference type="PROSITE" id="PS50090"/>
    </source>
</evidence>
<comment type="caution">
    <text evidence="8">The sequence shown here is derived from an EMBL/GenBank/DDBJ whole genome shotgun (WGS) entry which is preliminary data.</text>
</comment>
<dbReference type="GO" id="GO:0016514">
    <property type="term" value="C:SWI/SNF complex"/>
    <property type="evidence" value="ECO:0007669"/>
    <property type="project" value="TreeGrafter"/>
</dbReference>
<sequence>MDPTAKPTAVGPPFTGQIKIIAQLSQGLSSESEPFNSPTPNIDVEMNKSAQDSAVLDRGNVEKKLLFCTNLDLRDDIYDSQQNKVCGSCNKTRYEGYQNKSYFVCLTCFEADQLPEGEKKDEYKRKQDWTEQEDMLLLEGLDMFPTDWDKIAEHVSSKNREACILRYLKLPTSDPRVDPEIKQSGLFELGVAKVDNPIMSVVAFLAANVKPEVGFSTIHEPKERNEDVEMEDTTEQETRQLMTHLIHTKISHFTKRVRHFRDKESLIELKRRKIESERWDVQEDLFQLRSKIDTIYAQNTIVRSLYDPTLTDEEKKIQNELKERYPRQYESKQLLLQQSDGIVKL</sequence>
<keyword evidence="3" id="KW-0804">Transcription</keyword>
<keyword evidence="9" id="KW-1185">Reference proteome</keyword>
<proteinExistence type="predicted"/>
<dbReference type="EMBL" id="PJQM01006545">
    <property type="protein sequence ID" value="RCH79495.1"/>
    <property type="molecule type" value="Genomic_DNA"/>
</dbReference>
<dbReference type="GO" id="GO:0045893">
    <property type="term" value="P:positive regulation of DNA-templated transcription"/>
    <property type="evidence" value="ECO:0007669"/>
    <property type="project" value="TreeGrafter"/>
</dbReference>
<dbReference type="Gene3D" id="1.10.10.60">
    <property type="entry name" value="Homeodomain-like"/>
    <property type="match status" value="1"/>
</dbReference>
<dbReference type="Pfam" id="PF00249">
    <property type="entry name" value="Myb_DNA-binding"/>
    <property type="match status" value="1"/>
</dbReference>
<accession>A0A367IPA7</accession>
<keyword evidence="1" id="KW-0805">Transcription regulation</keyword>
<dbReference type="InterPro" id="IPR001005">
    <property type="entry name" value="SANT/Myb"/>
</dbReference>
<feature type="domain" description="HTH myb-type" evidence="7">
    <location>
        <begin position="121"/>
        <end position="170"/>
    </location>
</feature>
<keyword evidence="4" id="KW-0539">Nucleus</keyword>
<dbReference type="PROSITE" id="PS50090">
    <property type="entry name" value="MYB_LIKE"/>
    <property type="match status" value="1"/>
</dbReference>
<dbReference type="GO" id="GO:0003677">
    <property type="term" value="F:DNA binding"/>
    <property type="evidence" value="ECO:0007669"/>
    <property type="project" value="UniProtKB-KW"/>
</dbReference>
<dbReference type="PANTHER" id="PTHR12802">
    <property type="entry name" value="SWI/SNF COMPLEX-RELATED"/>
    <property type="match status" value="1"/>
</dbReference>
<dbReference type="AlphaFoldDB" id="A0A367IPA7"/>
<evidence type="ECO:0000313" key="8">
    <source>
        <dbReference type="EMBL" id="RCH79495.1"/>
    </source>
</evidence>
<dbReference type="SMART" id="SM00717">
    <property type="entry name" value="SANT"/>
    <property type="match status" value="1"/>
</dbReference>
<organism evidence="8 9">
    <name type="scientific">Rhizopus stolonifer</name>
    <name type="common">Rhizopus nigricans</name>
    <dbReference type="NCBI Taxonomy" id="4846"/>
    <lineage>
        <taxon>Eukaryota</taxon>
        <taxon>Fungi</taxon>
        <taxon>Fungi incertae sedis</taxon>
        <taxon>Mucoromycota</taxon>
        <taxon>Mucoromycotina</taxon>
        <taxon>Mucoromycetes</taxon>
        <taxon>Mucorales</taxon>
        <taxon>Mucorineae</taxon>
        <taxon>Rhizopodaceae</taxon>
        <taxon>Rhizopus</taxon>
    </lineage>
</organism>
<feature type="non-terminal residue" evidence="8">
    <location>
        <position position="345"/>
    </location>
</feature>
<dbReference type="STRING" id="4846.A0A367IPA7"/>
<gene>
    <name evidence="8" type="ORF">CU098_002973</name>
</gene>
<dbReference type="InterPro" id="IPR009057">
    <property type="entry name" value="Homeodomain-like_sf"/>
</dbReference>
<dbReference type="PANTHER" id="PTHR12802:SF41">
    <property type="entry name" value="BRAHMA ASSOCIATED PROTEIN 155 KDA"/>
    <property type="match status" value="1"/>
</dbReference>
<protein>
    <submittedName>
        <fullName evidence="8">Uncharacterized protein</fullName>
    </submittedName>
</protein>
<keyword evidence="2" id="KW-0238">DNA-binding</keyword>
<dbReference type="InterPro" id="IPR017930">
    <property type="entry name" value="Myb_dom"/>
</dbReference>
<evidence type="ECO:0000259" key="6">
    <source>
        <dbReference type="PROSITE" id="PS51293"/>
    </source>
</evidence>
<evidence type="ECO:0000256" key="2">
    <source>
        <dbReference type="ARBA" id="ARBA00023125"/>
    </source>
</evidence>
<dbReference type="CDD" id="cd00167">
    <property type="entry name" value="SANT"/>
    <property type="match status" value="1"/>
</dbReference>
<dbReference type="FunFam" id="1.10.10.60:FF:000014">
    <property type="entry name" value="SWI/SNF complex subunit SMARCC2 isoform C"/>
    <property type="match status" value="1"/>
</dbReference>
<name>A0A367IPA7_RHIST</name>
<dbReference type="SUPFAM" id="SSF46689">
    <property type="entry name" value="Homeodomain-like"/>
    <property type="match status" value="1"/>
</dbReference>
<dbReference type="OrthoDB" id="118550at2759"/>
<evidence type="ECO:0000256" key="4">
    <source>
        <dbReference type="ARBA" id="ARBA00023242"/>
    </source>
</evidence>
<dbReference type="Proteomes" id="UP000253551">
    <property type="component" value="Unassembled WGS sequence"/>
</dbReference>
<feature type="domain" description="Myb-like" evidence="5">
    <location>
        <begin position="121"/>
        <end position="171"/>
    </location>
</feature>
<feature type="domain" description="SANT" evidence="6">
    <location>
        <begin position="124"/>
        <end position="175"/>
    </location>
</feature>
<dbReference type="PROSITE" id="PS51293">
    <property type="entry name" value="SANT"/>
    <property type="match status" value="1"/>
</dbReference>
<evidence type="ECO:0000259" key="7">
    <source>
        <dbReference type="PROSITE" id="PS51294"/>
    </source>
</evidence>
<evidence type="ECO:0000256" key="1">
    <source>
        <dbReference type="ARBA" id="ARBA00023015"/>
    </source>
</evidence>
<evidence type="ECO:0000256" key="3">
    <source>
        <dbReference type="ARBA" id="ARBA00023163"/>
    </source>
</evidence>
<dbReference type="GO" id="GO:0042393">
    <property type="term" value="F:histone binding"/>
    <property type="evidence" value="ECO:0007669"/>
    <property type="project" value="TreeGrafter"/>
</dbReference>